<dbReference type="EMBL" id="KI397513">
    <property type="protein sequence ID" value="ERM94483.1"/>
    <property type="molecule type" value="Genomic_DNA"/>
</dbReference>
<dbReference type="GO" id="GO:0009451">
    <property type="term" value="P:RNA modification"/>
    <property type="evidence" value="ECO:0007669"/>
    <property type="project" value="InterPro"/>
</dbReference>
<evidence type="ECO:0008006" key="3">
    <source>
        <dbReference type="Google" id="ProtNLM"/>
    </source>
</evidence>
<dbReference type="OMA" id="ENHPHIV"/>
<evidence type="ECO:0000313" key="1">
    <source>
        <dbReference type="EMBL" id="ERM94483.1"/>
    </source>
</evidence>
<sequence length="168" mass="19131">MSQSSMNSMFRDCKTLKDLKRIHAHTIKTGFMYDPLILGKLLLFAATSIPDAIDYAQLLFAQIPSPDPFMWNTLIRGQADNNPHDSIKTYYSMIEDGIKPDNFTFAFIFKACAGLQPLRNPCTKLHPHEQSTRHPGAQLHTHAIKHGFDSHLYVQTTLFWVHVSSVEM</sequence>
<accession>W1NG65</accession>
<dbReference type="eggNOG" id="KOG4197">
    <property type="taxonomic scope" value="Eukaryota"/>
</dbReference>
<dbReference type="Proteomes" id="UP000017836">
    <property type="component" value="Unassembled WGS sequence"/>
</dbReference>
<dbReference type="PANTHER" id="PTHR47926:SF411">
    <property type="entry name" value="PENTATRICOPEPTIDE REPEAT-CONTAINING PROTEIN"/>
    <property type="match status" value="1"/>
</dbReference>
<gene>
    <name evidence="1" type="ORF">AMTR_s00010p00262030</name>
</gene>
<name>W1NG65_AMBTC</name>
<dbReference type="HOGENOM" id="CLU_002706_21_2_1"/>
<dbReference type="Gramene" id="ERM94483">
    <property type="protein sequence ID" value="ERM94483"/>
    <property type="gene ID" value="AMTR_s00010p00262030"/>
</dbReference>
<dbReference type="AlphaFoldDB" id="W1NG65"/>
<protein>
    <recommendedName>
        <fullName evidence="3">Pentatricopeptide repeat-containing protein</fullName>
    </recommendedName>
</protein>
<dbReference type="Gene3D" id="1.25.40.10">
    <property type="entry name" value="Tetratricopeptide repeat domain"/>
    <property type="match status" value="1"/>
</dbReference>
<dbReference type="PANTHER" id="PTHR47926">
    <property type="entry name" value="PENTATRICOPEPTIDE REPEAT-CONTAINING PROTEIN"/>
    <property type="match status" value="1"/>
</dbReference>
<dbReference type="GO" id="GO:0003723">
    <property type="term" value="F:RNA binding"/>
    <property type="evidence" value="ECO:0007669"/>
    <property type="project" value="InterPro"/>
</dbReference>
<keyword evidence="2" id="KW-1185">Reference proteome</keyword>
<dbReference type="InterPro" id="IPR011990">
    <property type="entry name" value="TPR-like_helical_dom_sf"/>
</dbReference>
<reference evidence="2" key="1">
    <citation type="journal article" date="2013" name="Science">
        <title>The Amborella genome and the evolution of flowering plants.</title>
        <authorList>
            <consortium name="Amborella Genome Project"/>
        </authorList>
    </citation>
    <scope>NUCLEOTIDE SEQUENCE [LARGE SCALE GENOMIC DNA]</scope>
</reference>
<dbReference type="InterPro" id="IPR046960">
    <property type="entry name" value="PPR_At4g14850-like_plant"/>
</dbReference>
<evidence type="ECO:0000313" key="2">
    <source>
        <dbReference type="Proteomes" id="UP000017836"/>
    </source>
</evidence>
<proteinExistence type="predicted"/>
<organism evidence="1 2">
    <name type="scientific">Amborella trichopoda</name>
    <dbReference type="NCBI Taxonomy" id="13333"/>
    <lineage>
        <taxon>Eukaryota</taxon>
        <taxon>Viridiplantae</taxon>
        <taxon>Streptophyta</taxon>
        <taxon>Embryophyta</taxon>
        <taxon>Tracheophyta</taxon>
        <taxon>Spermatophyta</taxon>
        <taxon>Magnoliopsida</taxon>
        <taxon>Amborellales</taxon>
        <taxon>Amborellaceae</taxon>
        <taxon>Amborella</taxon>
    </lineage>
</organism>